<dbReference type="EMBL" id="GQ221973">
    <property type="protein sequence ID" value="ACS91940.1"/>
    <property type="molecule type" value="Genomic_DNA"/>
</dbReference>
<keyword evidence="1" id="KW-0812">Transmembrane</keyword>
<evidence type="ECO:0000313" key="7">
    <source>
        <dbReference type="EMBL" id="AKI09740.1"/>
    </source>
</evidence>
<dbReference type="Proteomes" id="UP000174029">
    <property type="component" value="Segment"/>
</dbReference>
<dbReference type="EMBL" id="KP745643">
    <property type="protein sequence ID" value="AKI09237.1"/>
    <property type="molecule type" value="Genomic_DNA"/>
</dbReference>
<protein>
    <submittedName>
        <fullName evidence="2">Membrane protein UL1</fullName>
    </submittedName>
</protein>
<accession>C8BKG1</accession>
<dbReference type="EMBL" id="KP745653">
    <property type="protein sequence ID" value="AKI10915.1"/>
    <property type="molecule type" value="Genomic_DNA"/>
</dbReference>
<organism evidence="2 10">
    <name type="scientific">Human cytomegalovirus</name>
    <name type="common">HHV-5</name>
    <name type="synonym">Human herpesvirus 5</name>
    <dbReference type="NCBI Taxonomy" id="10359"/>
    <lineage>
        <taxon>Viruses</taxon>
        <taxon>Duplodnaviria</taxon>
        <taxon>Heunggongvirae</taxon>
        <taxon>Peploviricota</taxon>
        <taxon>Herviviricetes</taxon>
        <taxon>Herpesvirales</taxon>
        <taxon>Orthoherpesviridae</taxon>
        <taxon>Betaherpesvirinae</taxon>
        <taxon>Cytomegalovirus</taxon>
        <taxon>Cytomegalovirus humanbeta5</taxon>
    </lineage>
</organism>
<dbReference type="SUPFAM" id="SSF48726">
    <property type="entry name" value="Immunoglobulin"/>
    <property type="match status" value="1"/>
</dbReference>
<reference evidence="11 12" key="3">
    <citation type="journal article" date="2015" name="J. Virol.">
        <title>High-throughput analysis of human cytomegalovirus genome diversity highlights the widespread occurrence of gene-disrupting mutations and pervasive recombination.</title>
        <authorList>
            <person name="Sijmons S."/>
            <person name="Thys K."/>
            <person name="Mbong Ngwese M."/>
            <person name="Van Damme E."/>
            <person name="Dvorak J."/>
            <person name="Van Loock M."/>
            <person name="Li G."/>
            <person name="Tachezy R."/>
            <person name="Busson L."/>
            <person name="Aerssens J."/>
            <person name="Van Ranst M."/>
            <person name="Maes P."/>
        </authorList>
    </citation>
    <scope>NUCLEOTIDE SEQUENCE [LARGE SCALE GENOMIC DNA]</scope>
    <source>
        <strain evidence="5">BE/15/2010</strain>
        <strain evidence="9">BE/20/2010</strain>
        <strain evidence="8">BE/22/2011</strain>
        <strain evidence="7">BE/8/2012</strain>
        <strain evidence="6">CZ/2/2012</strain>
    </source>
</reference>
<evidence type="ECO:0000256" key="1">
    <source>
        <dbReference type="SAM" id="Phobius"/>
    </source>
</evidence>
<organismHost>
    <name type="scientific">Homo sapiens</name>
    <name type="common">Human</name>
    <dbReference type="NCBI Taxonomy" id="9606"/>
</organismHost>
<dbReference type="EMBL" id="JX512202">
    <property type="protein sequence ID" value="AFR55334.1"/>
    <property type="molecule type" value="Genomic_DNA"/>
</dbReference>
<dbReference type="Proteomes" id="UP000101363">
    <property type="component" value="Segment"/>
</dbReference>
<dbReference type="EMBL" id="KP745646">
    <property type="protein sequence ID" value="AKI09740.1"/>
    <property type="molecule type" value="Genomic_DNA"/>
</dbReference>
<evidence type="ECO:0000313" key="5">
    <source>
        <dbReference type="EMBL" id="AKI08397.1"/>
    </source>
</evidence>
<evidence type="ECO:0000313" key="3">
    <source>
        <dbReference type="EMBL" id="ACV66009.1"/>
    </source>
</evidence>
<dbReference type="InterPro" id="IPR013783">
    <property type="entry name" value="Ig-like_fold"/>
</dbReference>
<dbReference type="Proteomes" id="UP000175167">
    <property type="component" value="Genome"/>
</dbReference>
<evidence type="ECO:0000313" key="12">
    <source>
        <dbReference type="Proteomes" id="UP000123730"/>
    </source>
</evidence>
<dbReference type="Proteomes" id="UP000122484">
    <property type="component" value="Segment"/>
</dbReference>
<dbReference type="Proteomes" id="UP000123730">
    <property type="component" value="Segment"/>
</dbReference>
<dbReference type="Proteomes" id="UP000096788">
    <property type="component" value="Segment"/>
</dbReference>
<dbReference type="Proteomes" id="UP000132176">
    <property type="component" value="Segment"/>
</dbReference>
<dbReference type="Gene3D" id="2.60.40.10">
    <property type="entry name" value="Immunoglobulins"/>
    <property type="match status" value="1"/>
</dbReference>
<evidence type="ECO:0000313" key="8">
    <source>
        <dbReference type="EMBL" id="AKI10915.1"/>
    </source>
</evidence>
<evidence type="ECO:0000313" key="2">
    <source>
        <dbReference type="EMBL" id="ACS91940.1"/>
    </source>
</evidence>
<reference evidence="3" key="1">
    <citation type="submission" date="2009-08" db="EMBL/GenBank/DDBJ databases">
        <title>Human cytomegalovirus RL11 gene family: variation, recombination and transcription.</title>
        <authorList>
            <person name="Davison A.J."/>
        </authorList>
    </citation>
    <scope>NUCLEOTIDE SEQUENCE</scope>
    <source>
        <strain evidence="3">HAN34</strain>
        <strain evidence="4">HAN8</strain>
    </source>
</reference>
<evidence type="ECO:0000313" key="10">
    <source>
        <dbReference type="Proteomes" id="UP000096788"/>
    </source>
</evidence>
<gene>
    <name evidence="2" type="primary">UL1</name>
</gene>
<dbReference type="EMBL" id="GQ465276">
    <property type="protein sequence ID" value="ACV66009.1"/>
    <property type="molecule type" value="Genomic_DNA"/>
</dbReference>
<dbReference type="EMBL" id="KP745662">
    <property type="protein sequence ID" value="AKI12411.1"/>
    <property type="molecule type" value="Genomic_DNA"/>
</dbReference>
<evidence type="ECO:0000313" key="11">
    <source>
        <dbReference type="Proteomes" id="UP000122484"/>
    </source>
</evidence>
<dbReference type="InterPro" id="IPR036179">
    <property type="entry name" value="Ig-like_dom_sf"/>
</dbReference>
<keyword evidence="1" id="KW-1133">Transmembrane helix</keyword>
<feature type="transmembrane region" description="Helical" evidence="1">
    <location>
        <begin position="180"/>
        <end position="203"/>
    </location>
</feature>
<sequence length="219" mass="24976">MGVQYNTKLLLLAVLAIIPAGILVQAISHEQKTSYRQLLLQSERVQIPITTVEGDTICFNVSNNPCNFSSYWNHNNCELCGWTPFFFEYAGYTENTSCHPRFTCLHDTKGLKLYNVTMNDSGIYTQHVYHCDIPCNISDDRKYNVDDIDNCNATINVTDYIITVLSSRYSKRTDYHVDTYIGYATTVVTIVFICVLTCINVSATLRHRLRTRNNVNSIT</sequence>
<evidence type="ECO:0000313" key="9">
    <source>
        <dbReference type="EMBL" id="AKI12411.1"/>
    </source>
</evidence>
<evidence type="ECO:0000313" key="4">
    <source>
        <dbReference type="EMBL" id="AFR55334.1"/>
    </source>
</evidence>
<keyword evidence="1" id="KW-0472">Membrane</keyword>
<dbReference type="EMBL" id="KP745638">
    <property type="protein sequence ID" value="AKI08397.1"/>
    <property type="molecule type" value="Genomic_DNA"/>
</dbReference>
<evidence type="ECO:0000313" key="6">
    <source>
        <dbReference type="EMBL" id="AKI09237.1"/>
    </source>
</evidence>
<reference evidence="2 10" key="2">
    <citation type="journal article" date="2010" name="J. Gen. Virol.">
        <title>Sequences of complete human cytomegalovirus genomes from infected cell cultures and clinical specimens.</title>
        <authorList>
            <person name="Cunningham C."/>
            <person name="Gatherer D."/>
            <person name="Hilfrich B."/>
            <person name="Baluchova K."/>
            <person name="Dargan D.J."/>
            <person name="Thomson M."/>
            <person name="Griffiths P.D."/>
            <person name="Wilkinson G.W."/>
            <person name="Schulz T.F."/>
            <person name="Davison A.J."/>
        </authorList>
    </citation>
    <scope>NUCLEOTIDE SEQUENCE [LARGE SCALE GENOMIC DNA]</scope>
    <source>
        <strain evidence="2">HAN13</strain>
    </source>
</reference>
<name>C8BKG1_HCMV</name>
<proteinExistence type="predicted"/>